<keyword evidence="3 8" id="KW-0732">Signal</keyword>
<keyword evidence="4 7" id="KW-0378">Hydrolase</keyword>
<feature type="domain" description="Subtilisin-like protease fibronectin type-III" evidence="12">
    <location>
        <begin position="662"/>
        <end position="757"/>
    </location>
</feature>
<feature type="active site" description="Charge relay system" evidence="6 7">
    <location>
        <position position="214"/>
    </location>
</feature>
<dbReference type="InterPro" id="IPR045051">
    <property type="entry name" value="SBT"/>
</dbReference>
<dbReference type="SUPFAM" id="SSF52743">
    <property type="entry name" value="Subtilisin-like"/>
    <property type="match status" value="1"/>
</dbReference>
<sequence>MSSPLAKFLLFSLLQTMAYAAPKKSYIVYLGKHPHGLDGSSEDFDRAAANHYALLASFLGSAEEAHAAITYSYTKSINGFVANLDEYEAKKLAKWPGVVSVFPNKRNRKHTTRSWEFLGIEKDGQIPESSIWSRARFGRDVIIANLDSGVWPESESFNDRGLGPVPSRWKGFCQKSSNPNHTVTCNRKLIGARYFNTNGYSGDEFSSPRDFDGHGTHTLSTAGGSFVPNVSLFGVMNGTAKGGAPGARVAAYKVGHGDIFEDSDVMAGFDAAIYDGVDVISLSLSGDSAWMDLISAIGIGSFHAVQSGIPVVCSAGNDGPGTYSVLNTEPWVLTVGEASSGRLFFSDVTLGDGRNLEGWSLAEGRMPNGKFFPVVHPREAKSPGVDDYDAERCNPRSLDPSKVKGKIVVCLGGSDRWTKSQQVSEAGGAGMILVNTAEWGGYLSYDYYTIPALHLNYTSGLAVYSYLNSTRSPTAHIGAPTARIVKPEPEVCAQSGRGPGYRNSQLLKPDVIAPAISILAAYSPAKVIESRIPNESRRLPYFMLSGTSMACPHVAGVVALLKAMYPHWSPAALKSAIMTTATIQDNTGGPILDAVTNDDATPFDTGSGFLQPNPAMDPGLVYDVTTEDYLRFLCVSGIESFQVQMFAGGKFRCPPEAVKIEDLNLPSIGVADLKMPINVTRTLKNVGAPGTYHAHIQPPQGVTISVEPATLDFKTTGEEKTFWVVLAPEGGKPPSKLVHGQLTWSDGSHTVRSPITVAISLSR</sequence>
<evidence type="ECO:0000256" key="5">
    <source>
        <dbReference type="ARBA" id="ARBA00022825"/>
    </source>
</evidence>
<dbReference type="PROSITE" id="PS51892">
    <property type="entry name" value="SUBTILASE"/>
    <property type="match status" value="1"/>
</dbReference>
<dbReference type="Pfam" id="PF00082">
    <property type="entry name" value="Peptidase_S8"/>
    <property type="match status" value="1"/>
</dbReference>
<keyword evidence="14" id="KW-1185">Reference proteome</keyword>
<reference evidence="13" key="1">
    <citation type="submission" date="2020-02" db="EMBL/GenBank/DDBJ databases">
        <authorList>
            <person name="Scholz U."/>
            <person name="Mascher M."/>
            <person name="Fiebig A."/>
        </authorList>
    </citation>
    <scope>NUCLEOTIDE SEQUENCE</scope>
</reference>
<dbReference type="InterPro" id="IPR036852">
    <property type="entry name" value="Peptidase_S8/S53_dom_sf"/>
</dbReference>
<proteinExistence type="inferred from homology"/>
<dbReference type="EMBL" id="LR746267">
    <property type="protein sequence ID" value="CAA7394912.1"/>
    <property type="molecule type" value="Genomic_DNA"/>
</dbReference>
<evidence type="ECO:0000259" key="10">
    <source>
        <dbReference type="Pfam" id="PF02225"/>
    </source>
</evidence>
<dbReference type="InterPro" id="IPR041469">
    <property type="entry name" value="Subtilisin-like_FN3"/>
</dbReference>
<feature type="signal peptide" evidence="8">
    <location>
        <begin position="1"/>
        <end position="20"/>
    </location>
</feature>
<dbReference type="CDD" id="cd02120">
    <property type="entry name" value="PA_subtilisin_like"/>
    <property type="match status" value="1"/>
</dbReference>
<keyword evidence="2 7" id="KW-0645">Protease</keyword>
<feature type="chain" id="PRO_5029728527" evidence="8">
    <location>
        <begin position="21"/>
        <end position="763"/>
    </location>
</feature>
<dbReference type="PANTHER" id="PTHR10795">
    <property type="entry name" value="PROPROTEIN CONVERTASE SUBTILISIN/KEXIN"/>
    <property type="match status" value="1"/>
</dbReference>
<dbReference type="InterPro" id="IPR015500">
    <property type="entry name" value="Peptidase_S8_subtilisin-rel"/>
</dbReference>
<feature type="active site" description="Charge relay system" evidence="6 7">
    <location>
        <position position="548"/>
    </location>
</feature>
<dbReference type="Proteomes" id="UP000663760">
    <property type="component" value="Chromosome 4"/>
</dbReference>
<dbReference type="Gene3D" id="2.60.40.2310">
    <property type="match status" value="1"/>
</dbReference>
<feature type="active site" description="Charge relay system" evidence="6 7">
    <location>
        <position position="147"/>
    </location>
</feature>
<comment type="similarity">
    <text evidence="1 7">Belongs to the peptidase S8 family.</text>
</comment>
<organism evidence="13 14">
    <name type="scientific">Spirodela intermedia</name>
    <name type="common">Intermediate duckweed</name>
    <dbReference type="NCBI Taxonomy" id="51605"/>
    <lineage>
        <taxon>Eukaryota</taxon>
        <taxon>Viridiplantae</taxon>
        <taxon>Streptophyta</taxon>
        <taxon>Embryophyta</taxon>
        <taxon>Tracheophyta</taxon>
        <taxon>Spermatophyta</taxon>
        <taxon>Magnoliopsida</taxon>
        <taxon>Liliopsida</taxon>
        <taxon>Araceae</taxon>
        <taxon>Lemnoideae</taxon>
        <taxon>Spirodela</taxon>
    </lineage>
</organism>
<dbReference type="FunFam" id="3.50.30.30:FF:000005">
    <property type="entry name" value="subtilisin-like protease SBT1.5"/>
    <property type="match status" value="1"/>
</dbReference>
<evidence type="ECO:0000313" key="14">
    <source>
        <dbReference type="Proteomes" id="UP000663760"/>
    </source>
</evidence>
<accession>A0A7I8KBQ1</accession>
<dbReference type="Gene3D" id="3.30.70.80">
    <property type="entry name" value="Peptidase S8 propeptide/proteinase inhibitor I9"/>
    <property type="match status" value="1"/>
</dbReference>
<evidence type="ECO:0000256" key="1">
    <source>
        <dbReference type="ARBA" id="ARBA00011073"/>
    </source>
</evidence>
<evidence type="ECO:0000259" key="11">
    <source>
        <dbReference type="Pfam" id="PF05922"/>
    </source>
</evidence>
<dbReference type="InterPro" id="IPR003137">
    <property type="entry name" value="PA_domain"/>
</dbReference>
<evidence type="ECO:0000256" key="7">
    <source>
        <dbReference type="PROSITE-ProRule" id="PRU01240"/>
    </source>
</evidence>
<dbReference type="GO" id="GO:0006508">
    <property type="term" value="P:proteolysis"/>
    <property type="evidence" value="ECO:0007669"/>
    <property type="project" value="UniProtKB-KW"/>
</dbReference>
<dbReference type="FunFam" id="3.30.70.80:FF:000002">
    <property type="entry name" value="Subtilisin-like protease SBT5.3"/>
    <property type="match status" value="1"/>
</dbReference>
<dbReference type="Pfam" id="PF02225">
    <property type="entry name" value="PA"/>
    <property type="match status" value="1"/>
</dbReference>
<evidence type="ECO:0000256" key="4">
    <source>
        <dbReference type="ARBA" id="ARBA00022801"/>
    </source>
</evidence>
<dbReference type="InterPro" id="IPR034197">
    <property type="entry name" value="Peptidases_S8_3"/>
</dbReference>
<dbReference type="InterPro" id="IPR037045">
    <property type="entry name" value="S8pro/Inhibitor_I9_sf"/>
</dbReference>
<evidence type="ECO:0000313" key="13">
    <source>
        <dbReference type="EMBL" id="CAA7394912.1"/>
    </source>
</evidence>
<evidence type="ECO:0000259" key="12">
    <source>
        <dbReference type="Pfam" id="PF17766"/>
    </source>
</evidence>
<dbReference type="OrthoDB" id="206201at2759"/>
<gene>
    <name evidence="13" type="ORF">SI8410_04005573</name>
</gene>
<dbReference type="CDD" id="cd04852">
    <property type="entry name" value="Peptidases_S8_3"/>
    <property type="match status" value="1"/>
</dbReference>
<evidence type="ECO:0000259" key="9">
    <source>
        <dbReference type="Pfam" id="PF00082"/>
    </source>
</evidence>
<dbReference type="GO" id="GO:0004252">
    <property type="term" value="F:serine-type endopeptidase activity"/>
    <property type="evidence" value="ECO:0007669"/>
    <property type="project" value="UniProtKB-UniRule"/>
</dbReference>
<evidence type="ECO:0000256" key="3">
    <source>
        <dbReference type="ARBA" id="ARBA00022729"/>
    </source>
</evidence>
<protein>
    <submittedName>
        <fullName evidence="13">Uncharacterized protein</fullName>
    </submittedName>
</protein>
<dbReference type="Gene3D" id="3.50.30.30">
    <property type="match status" value="1"/>
</dbReference>
<name>A0A7I8KBQ1_SPIIN</name>
<dbReference type="InterPro" id="IPR023828">
    <property type="entry name" value="Peptidase_S8_Ser-AS"/>
</dbReference>
<keyword evidence="5 7" id="KW-0720">Serine protease</keyword>
<dbReference type="AlphaFoldDB" id="A0A7I8KBQ1"/>
<feature type="domain" description="Inhibitor I9" evidence="11">
    <location>
        <begin position="25"/>
        <end position="106"/>
    </location>
</feature>
<feature type="domain" description="PA" evidence="10">
    <location>
        <begin position="386"/>
        <end position="462"/>
    </location>
</feature>
<dbReference type="InterPro" id="IPR000209">
    <property type="entry name" value="Peptidase_S8/S53_dom"/>
</dbReference>
<evidence type="ECO:0000256" key="6">
    <source>
        <dbReference type="PIRSR" id="PIRSR615500-1"/>
    </source>
</evidence>
<dbReference type="PRINTS" id="PR00723">
    <property type="entry name" value="SUBTILISIN"/>
</dbReference>
<evidence type="ECO:0000256" key="8">
    <source>
        <dbReference type="SAM" id="SignalP"/>
    </source>
</evidence>
<evidence type="ECO:0000256" key="2">
    <source>
        <dbReference type="ARBA" id="ARBA00022670"/>
    </source>
</evidence>
<feature type="domain" description="Peptidase S8/S53" evidence="9">
    <location>
        <begin position="138"/>
        <end position="585"/>
    </location>
</feature>
<dbReference type="Pfam" id="PF17766">
    <property type="entry name" value="fn3_6"/>
    <property type="match status" value="1"/>
</dbReference>
<dbReference type="PROSITE" id="PS00138">
    <property type="entry name" value="SUBTILASE_SER"/>
    <property type="match status" value="1"/>
</dbReference>
<dbReference type="InterPro" id="IPR010259">
    <property type="entry name" value="S8pro/Inhibitor_I9"/>
</dbReference>
<dbReference type="Gene3D" id="3.40.50.200">
    <property type="entry name" value="Peptidase S8/S53 domain"/>
    <property type="match status" value="1"/>
</dbReference>
<dbReference type="FunFam" id="3.40.50.200:FF:000006">
    <property type="entry name" value="Subtilisin-like protease SBT1.5"/>
    <property type="match status" value="1"/>
</dbReference>
<dbReference type="Pfam" id="PF05922">
    <property type="entry name" value="Inhibitor_I9"/>
    <property type="match status" value="1"/>
</dbReference>